<reference evidence="2 3" key="1">
    <citation type="submission" date="2019-03" db="EMBL/GenBank/DDBJ databases">
        <title>Genomics of glacier-inhabiting Cryobacterium strains.</title>
        <authorList>
            <person name="Liu Q."/>
            <person name="Xin Y.-H."/>
        </authorList>
    </citation>
    <scope>NUCLEOTIDE SEQUENCE [LARGE SCALE GENOMIC DNA]</scope>
    <source>
        <strain evidence="2 3">RHLT2-21</strain>
    </source>
</reference>
<dbReference type="PANTHER" id="PTHR38479:SF2">
    <property type="entry name" value="WINGED HELIX DNA-BINDING DOMAIN-CONTAINING PROTEIN"/>
    <property type="match status" value="1"/>
</dbReference>
<keyword evidence="3" id="KW-1185">Reference proteome</keyword>
<dbReference type="AlphaFoldDB" id="A0A4R8W445"/>
<dbReference type="EMBL" id="SOFM01000038">
    <property type="protein sequence ID" value="TFC02028.1"/>
    <property type="molecule type" value="Genomic_DNA"/>
</dbReference>
<protein>
    <submittedName>
        <fullName evidence="2">Winged helix DNA-binding domain-containing protein</fullName>
    </submittedName>
</protein>
<dbReference type="PANTHER" id="PTHR38479">
    <property type="entry name" value="LMO0824 PROTEIN"/>
    <property type="match status" value="1"/>
</dbReference>
<name>A0A4R8W445_9MICO</name>
<comment type="caution">
    <text evidence="2">The sequence shown here is derived from an EMBL/GenBank/DDBJ whole genome shotgun (WGS) entry which is preliminary data.</text>
</comment>
<sequence>MALTASARDVVRLRLVRHGLGPVTGGSPDGPVEVVERLLALQAQDFTAARWAVGVRAPGSSADDVRRAIDDAEIVRSWPMRGTLHFVPAADLGWMLGVTAPRVLAGMRTRRGQLDLDEATLERARGAALSSLAEGRQLSRAGFLAALEAAGISTAGQRGYHLIAHLALTGTICWGRQVGSQQQLVLLDGWVRAPRRLEREEALGEFVLRYFSGHGPATVQDFVWWSQLTVADARVGLDVARDRLTELQVEGIAHYWAAAADTGETGRPPKQRTPVLALPGFDEYLLGYRNRGFAVADADFPRVVPGKNGIFLPLVLVNGRVAGTWRRKSGPSGSPGYEAMAFTGLTERQRTGFDRAVQDYTRFFQPHGAPAAAGQGEPREHVERPGLPEGPLALP</sequence>
<feature type="compositionally biased region" description="Basic and acidic residues" evidence="1">
    <location>
        <begin position="377"/>
        <end position="386"/>
    </location>
</feature>
<dbReference type="Proteomes" id="UP000297643">
    <property type="component" value="Unassembled WGS sequence"/>
</dbReference>
<evidence type="ECO:0000256" key="1">
    <source>
        <dbReference type="SAM" id="MobiDB-lite"/>
    </source>
</evidence>
<evidence type="ECO:0000313" key="3">
    <source>
        <dbReference type="Proteomes" id="UP000297643"/>
    </source>
</evidence>
<accession>A0A4R8W445</accession>
<evidence type="ECO:0000313" key="2">
    <source>
        <dbReference type="EMBL" id="TFC02028.1"/>
    </source>
</evidence>
<organism evidence="2 3">
    <name type="scientific">Cryobacterium mannosilyticum</name>
    <dbReference type="NCBI Taxonomy" id="1259190"/>
    <lineage>
        <taxon>Bacteria</taxon>
        <taxon>Bacillati</taxon>
        <taxon>Actinomycetota</taxon>
        <taxon>Actinomycetes</taxon>
        <taxon>Micrococcales</taxon>
        <taxon>Microbacteriaceae</taxon>
        <taxon>Cryobacterium</taxon>
    </lineage>
</organism>
<gene>
    <name evidence="2" type="ORF">E3O32_12405</name>
</gene>
<dbReference type="Pfam" id="PF06224">
    <property type="entry name" value="AlkZ-like"/>
    <property type="match status" value="1"/>
</dbReference>
<keyword evidence="2" id="KW-0238">DNA-binding</keyword>
<feature type="compositionally biased region" description="Low complexity" evidence="1">
    <location>
        <begin position="367"/>
        <end position="376"/>
    </location>
</feature>
<dbReference type="GO" id="GO:0003677">
    <property type="term" value="F:DNA binding"/>
    <property type="evidence" value="ECO:0007669"/>
    <property type="project" value="UniProtKB-KW"/>
</dbReference>
<dbReference type="RefSeq" id="WP_134509960.1">
    <property type="nucleotide sequence ID" value="NZ_SOFM01000038.1"/>
</dbReference>
<dbReference type="InterPro" id="IPR009351">
    <property type="entry name" value="AlkZ-like"/>
</dbReference>
<feature type="region of interest" description="Disordered" evidence="1">
    <location>
        <begin position="367"/>
        <end position="395"/>
    </location>
</feature>
<proteinExistence type="predicted"/>